<evidence type="ECO:0000313" key="2">
    <source>
        <dbReference type="Proteomes" id="UP000279089"/>
    </source>
</evidence>
<dbReference type="EMBL" id="RMBX01000015">
    <property type="protein sequence ID" value="RPD38499.1"/>
    <property type="molecule type" value="Genomic_DNA"/>
</dbReference>
<organism evidence="1 2">
    <name type="scientific">Chitinophaga barathri</name>
    <dbReference type="NCBI Taxonomy" id="1647451"/>
    <lineage>
        <taxon>Bacteria</taxon>
        <taxon>Pseudomonadati</taxon>
        <taxon>Bacteroidota</taxon>
        <taxon>Chitinophagia</taxon>
        <taxon>Chitinophagales</taxon>
        <taxon>Chitinophagaceae</taxon>
        <taxon>Chitinophaga</taxon>
    </lineage>
</organism>
<dbReference type="AlphaFoldDB" id="A0A3N4MFS3"/>
<protein>
    <submittedName>
        <fullName evidence="1">Uncharacterized protein</fullName>
    </submittedName>
</protein>
<comment type="caution">
    <text evidence="1">The sequence shown here is derived from an EMBL/GenBank/DDBJ whole genome shotgun (WGS) entry which is preliminary data.</text>
</comment>
<dbReference type="Proteomes" id="UP000279089">
    <property type="component" value="Unassembled WGS sequence"/>
</dbReference>
<keyword evidence="2" id="KW-1185">Reference proteome</keyword>
<dbReference type="OrthoDB" id="798305at2"/>
<dbReference type="RefSeq" id="WP_120518997.1">
    <property type="nucleotide sequence ID" value="NZ_QXZY01000015.1"/>
</dbReference>
<evidence type="ECO:0000313" key="1">
    <source>
        <dbReference type="EMBL" id="RPD38499.1"/>
    </source>
</evidence>
<proteinExistence type="predicted"/>
<reference evidence="2" key="1">
    <citation type="submission" date="2018-11" db="EMBL/GenBank/DDBJ databases">
        <title>Chitinophaga lutea sp.nov., isolate from arsenic contaminated soil.</title>
        <authorList>
            <person name="Zong Y."/>
        </authorList>
    </citation>
    <scope>NUCLEOTIDE SEQUENCE [LARGE SCALE GENOMIC DNA]</scope>
    <source>
        <strain evidence="2">YLT18</strain>
    </source>
</reference>
<accession>A0A3N4MFS3</accession>
<gene>
    <name evidence="1" type="ORF">EG028_24845</name>
</gene>
<sequence length="169" mass="19336">MTQTNFEEKIASYVLGYLTEKDLPDIAITALTNGRDSDSLLILAGMSSSDNGFELRAYFASALAENNLVLPDKKEALEFYITSIIKRINSLSQSPYDGFCEIYNAVDGSVYSFQELGLWDCYCYHLEIWEIETGGTEYYPKDFSREKFIAEMEERLLEALNLWDKNHSN</sequence>
<name>A0A3N4MFS3_9BACT</name>